<organism evidence="2 3">
    <name type="scientific">Morganella morganii</name>
    <name type="common">Proteus morganii</name>
    <dbReference type="NCBI Taxonomy" id="582"/>
    <lineage>
        <taxon>Bacteria</taxon>
        <taxon>Pseudomonadati</taxon>
        <taxon>Pseudomonadota</taxon>
        <taxon>Gammaproteobacteria</taxon>
        <taxon>Enterobacterales</taxon>
        <taxon>Morganellaceae</taxon>
        <taxon>Morganella</taxon>
    </lineage>
</organism>
<dbReference type="EMBL" id="CP028956">
    <property type="protein sequence ID" value="AWC94719.1"/>
    <property type="molecule type" value="Genomic_DNA"/>
</dbReference>
<accession>A0AAU8ZNV6</accession>
<feature type="signal peptide" evidence="1">
    <location>
        <begin position="1"/>
        <end position="20"/>
    </location>
</feature>
<sequence length="110" mass="12840">MNKITFIFFLTVFSVSPVFADSIPQDNSRKIRQEIKIIEFGYDSAYSRNGYIWIKTPVDSETADSEFYLKKSNDALLYIFTVYTQKKSLKIEYKPGLNKFNVIDRISTID</sequence>
<evidence type="ECO:0000313" key="2">
    <source>
        <dbReference type="EMBL" id="AWC94719.1"/>
    </source>
</evidence>
<keyword evidence="1" id="KW-0732">Signal</keyword>
<gene>
    <name evidence="2" type="ORF">AM380_14275</name>
</gene>
<dbReference type="RefSeq" id="WP_108656763.1">
    <property type="nucleotide sequence ID" value="NZ_CP028956.1"/>
</dbReference>
<name>A0AAU8ZNV6_MORMO</name>
<evidence type="ECO:0000256" key="1">
    <source>
        <dbReference type="SAM" id="SignalP"/>
    </source>
</evidence>
<proteinExistence type="predicted"/>
<dbReference type="AlphaFoldDB" id="A0AAU8ZNV6"/>
<evidence type="ECO:0000313" key="3">
    <source>
        <dbReference type="Proteomes" id="UP000244682"/>
    </source>
</evidence>
<feature type="chain" id="PRO_5043806922" evidence="1">
    <location>
        <begin position="21"/>
        <end position="110"/>
    </location>
</feature>
<protein>
    <submittedName>
        <fullName evidence="2">Uncharacterized protein</fullName>
    </submittedName>
</protein>
<reference evidence="2 3" key="1">
    <citation type="submission" date="2018-04" db="EMBL/GenBank/DDBJ databases">
        <title>Whole genome sequencing of Morganella morganii AR_0133.</title>
        <authorList>
            <person name="Conlan S."/>
            <person name="Thomas P.J."/>
            <person name="Mullikin J."/>
            <person name="Frank K.M."/>
            <person name="Segre J.A."/>
        </authorList>
    </citation>
    <scope>NUCLEOTIDE SEQUENCE [LARGE SCALE GENOMIC DNA]</scope>
    <source>
        <strain evidence="2 3">AR_0133</strain>
    </source>
</reference>
<dbReference type="Proteomes" id="UP000244682">
    <property type="component" value="Chromosome"/>
</dbReference>